<protein>
    <submittedName>
        <fullName evidence="3">Xylitol oxidase</fullName>
    </submittedName>
</protein>
<dbReference type="InterPro" id="IPR007173">
    <property type="entry name" value="ALO_C"/>
</dbReference>
<evidence type="ECO:0000259" key="2">
    <source>
        <dbReference type="PROSITE" id="PS51387"/>
    </source>
</evidence>
<keyword evidence="1" id="KW-0560">Oxidoreductase</keyword>
<dbReference type="Proteomes" id="UP000198981">
    <property type="component" value="Unassembled WGS sequence"/>
</dbReference>
<dbReference type="Gene3D" id="3.30.465.10">
    <property type="match status" value="1"/>
</dbReference>
<evidence type="ECO:0000313" key="3">
    <source>
        <dbReference type="EMBL" id="SCX40875.1"/>
    </source>
</evidence>
<name>A0A1G4XIF1_9ACTN</name>
<dbReference type="GO" id="GO:0016020">
    <property type="term" value="C:membrane"/>
    <property type="evidence" value="ECO:0007669"/>
    <property type="project" value="InterPro"/>
</dbReference>
<organism evidence="3 4">
    <name type="scientific">Klenkia marina</name>
    <dbReference type="NCBI Taxonomy" id="1960309"/>
    <lineage>
        <taxon>Bacteria</taxon>
        <taxon>Bacillati</taxon>
        <taxon>Actinomycetota</taxon>
        <taxon>Actinomycetes</taxon>
        <taxon>Geodermatophilales</taxon>
        <taxon>Geodermatophilaceae</taxon>
        <taxon>Klenkia</taxon>
    </lineage>
</organism>
<dbReference type="Pfam" id="PF01565">
    <property type="entry name" value="FAD_binding_4"/>
    <property type="match status" value="1"/>
</dbReference>
<evidence type="ECO:0000313" key="4">
    <source>
        <dbReference type="Proteomes" id="UP000198981"/>
    </source>
</evidence>
<dbReference type="InterPro" id="IPR016169">
    <property type="entry name" value="FAD-bd_PCMH_sub2"/>
</dbReference>
<gene>
    <name evidence="3" type="ORF">SAMN03159343_1051</name>
</gene>
<evidence type="ECO:0000256" key="1">
    <source>
        <dbReference type="ARBA" id="ARBA00023002"/>
    </source>
</evidence>
<dbReference type="PANTHER" id="PTHR43762">
    <property type="entry name" value="L-GULONOLACTONE OXIDASE"/>
    <property type="match status" value="1"/>
</dbReference>
<dbReference type="OrthoDB" id="9800184at2"/>
<dbReference type="SUPFAM" id="SSF56176">
    <property type="entry name" value="FAD-binding/transporter-associated domain-like"/>
    <property type="match status" value="1"/>
</dbReference>
<accession>A0A1G4XIF1</accession>
<dbReference type="PROSITE" id="PS51387">
    <property type="entry name" value="FAD_PCMH"/>
    <property type="match status" value="1"/>
</dbReference>
<feature type="domain" description="FAD-binding PCMH-type" evidence="2">
    <location>
        <begin position="32"/>
        <end position="193"/>
    </location>
</feature>
<proteinExistence type="predicted"/>
<dbReference type="InterPro" id="IPR006094">
    <property type="entry name" value="Oxid_FAD_bind_N"/>
</dbReference>
<dbReference type="InterPro" id="IPR016167">
    <property type="entry name" value="FAD-bd_PCMH_sub1"/>
</dbReference>
<dbReference type="AlphaFoldDB" id="A0A1G4XIF1"/>
<dbReference type="InterPro" id="IPR016166">
    <property type="entry name" value="FAD-bd_PCMH"/>
</dbReference>
<dbReference type="GO" id="GO:0003885">
    <property type="term" value="F:D-arabinono-1,4-lactone oxidase activity"/>
    <property type="evidence" value="ECO:0007669"/>
    <property type="project" value="InterPro"/>
</dbReference>
<reference evidence="4" key="1">
    <citation type="submission" date="2016-10" db="EMBL/GenBank/DDBJ databases">
        <authorList>
            <person name="Varghese N."/>
            <person name="Submissions S."/>
        </authorList>
    </citation>
    <scope>NUCLEOTIDE SEQUENCE [LARGE SCALE GENOMIC DNA]</scope>
    <source>
        <strain evidence="4">DSM 45722</strain>
    </source>
</reference>
<dbReference type="InterPro" id="IPR010031">
    <property type="entry name" value="FAD_lactone_oxidase-like"/>
</dbReference>
<sequence>MRIGTTVPEYRYVRTGEPPGYRGGVEQDWAGTYTYTAPVVRPRDVAHLQEVVRGATAVRALGTRHTFNGLADSPGVLVDLTALPDRVDVRPDGTVAVTAGTTFGALARELHRQGRALHNLGSLPHISVGGAVATGTHGSGDRAGALATAVRAFTVVGPDGELRTVQGADVAAQAVSLGALGVVTELVLATEPTYDVRQDVYRGLATADVADAFGAGDSVSAFTRWDGVADLWVKTRLPARVPDAVAGAPRDPESRDRITDEIVGNVTPQGGEPGPWHERLPHFRHDSTPSNGDEVQSEFFVDRADAAAAIAAVAAVGDRIRDHLVVGELRTVAADDLWLSMAHGRDSLAVHFTWRRAAGTHEVAIPAVQEALAPFGARPHWGKAHTVHDLPAVVPRLAQARELFDSLDPAGVFSSPRLVALGVRSSS</sequence>
<dbReference type="Gene3D" id="3.30.43.10">
    <property type="entry name" value="Uridine Diphospho-n-acetylenolpyruvylglucosamine Reductase, domain 2"/>
    <property type="match status" value="1"/>
</dbReference>
<dbReference type="STRING" id="1960309.SAMN03159343_1051"/>
<dbReference type="Gene3D" id="3.30.70.2530">
    <property type="match status" value="1"/>
</dbReference>
<dbReference type="PANTHER" id="PTHR43762:SF1">
    <property type="entry name" value="D-ARABINONO-1,4-LACTONE OXIDASE"/>
    <property type="match status" value="1"/>
</dbReference>
<keyword evidence="4" id="KW-1185">Reference proteome</keyword>
<dbReference type="EMBL" id="FMUH01000001">
    <property type="protein sequence ID" value="SCX40875.1"/>
    <property type="molecule type" value="Genomic_DNA"/>
</dbReference>
<dbReference type="GO" id="GO:0080049">
    <property type="term" value="F:L-gulono-1,4-lactone dehydrogenase activity"/>
    <property type="evidence" value="ECO:0007669"/>
    <property type="project" value="TreeGrafter"/>
</dbReference>
<dbReference type="InterPro" id="IPR036318">
    <property type="entry name" value="FAD-bd_PCMH-like_sf"/>
</dbReference>
<dbReference type="GO" id="GO:0071949">
    <property type="term" value="F:FAD binding"/>
    <property type="evidence" value="ECO:0007669"/>
    <property type="project" value="InterPro"/>
</dbReference>
<dbReference type="Gene3D" id="3.30.70.2520">
    <property type="match status" value="1"/>
</dbReference>
<dbReference type="Pfam" id="PF04030">
    <property type="entry name" value="ALO"/>
    <property type="match status" value="1"/>
</dbReference>